<proteinExistence type="predicted"/>
<organism evidence="2 3">
    <name type="scientific">Eleusine coracana subsp. coracana</name>
    <dbReference type="NCBI Taxonomy" id="191504"/>
    <lineage>
        <taxon>Eukaryota</taxon>
        <taxon>Viridiplantae</taxon>
        <taxon>Streptophyta</taxon>
        <taxon>Embryophyta</taxon>
        <taxon>Tracheophyta</taxon>
        <taxon>Spermatophyta</taxon>
        <taxon>Magnoliopsida</taxon>
        <taxon>Liliopsida</taxon>
        <taxon>Poales</taxon>
        <taxon>Poaceae</taxon>
        <taxon>PACMAD clade</taxon>
        <taxon>Chloridoideae</taxon>
        <taxon>Cynodonteae</taxon>
        <taxon>Eleusininae</taxon>
        <taxon>Eleusine</taxon>
    </lineage>
</organism>
<evidence type="ECO:0000313" key="3">
    <source>
        <dbReference type="Proteomes" id="UP001054889"/>
    </source>
</evidence>
<reference evidence="2" key="2">
    <citation type="submission" date="2021-12" db="EMBL/GenBank/DDBJ databases">
        <title>Resequencing data analysis of finger millet.</title>
        <authorList>
            <person name="Hatakeyama M."/>
            <person name="Aluri S."/>
            <person name="Balachadran M.T."/>
            <person name="Sivarajan S.R."/>
            <person name="Poveda L."/>
            <person name="Shimizu-Inatsugi R."/>
            <person name="Schlapbach R."/>
            <person name="Sreeman S.M."/>
            <person name="Shimizu K.K."/>
        </authorList>
    </citation>
    <scope>NUCLEOTIDE SEQUENCE</scope>
</reference>
<dbReference type="Proteomes" id="UP001054889">
    <property type="component" value="Unassembled WGS sequence"/>
</dbReference>
<reference evidence="2" key="1">
    <citation type="journal article" date="2018" name="DNA Res.">
        <title>Multiple hybrid de novo genome assembly of finger millet, an orphan allotetraploid crop.</title>
        <authorList>
            <person name="Hatakeyama M."/>
            <person name="Aluri S."/>
            <person name="Balachadran M.T."/>
            <person name="Sivarajan S.R."/>
            <person name="Patrignani A."/>
            <person name="Gruter S."/>
            <person name="Poveda L."/>
            <person name="Shimizu-Inatsugi R."/>
            <person name="Baeten J."/>
            <person name="Francoijs K.J."/>
            <person name="Nataraja K.N."/>
            <person name="Reddy Y.A.N."/>
            <person name="Phadnis S."/>
            <person name="Ravikumar R.L."/>
            <person name="Schlapbach R."/>
            <person name="Sreeman S.M."/>
            <person name="Shimizu K.K."/>
        </authorList>
    </citation>
    <scope>NUCLEOTIDE SEQUENCE</scope>
</reference>
<evidence type="ECO:0000256" key="1">
    <source>
        <dbReference type="SAM" id="MobiDB-lite"/>
    </source>
</evidence>
<dbReference type="EMBL" id="BQKI01000088">
    <property type="protein sequence ID" value="GJN36173.1"/>
    <property type="molecule type" value="Genomic_DNA"/>
</dbReference>
<dbReference type="AlphaFoldDB" id="A0AAV5FN81"/>
<evidence type="ECO:0000313" key="2">
    <source>
        <dbReference type="EMBL" id="GJN36173.1"/>
    </source>
</evidence>
<feature type="compositionally biased region" description="Polar residues" evidence="1">
    <location>
        <begin position="88"/>
        <end position="98"/>
    </location>
</feature>
<gene>
    <name evidence="2" type="primary">gb25013</name>
    <name evidence="2" type="ORF">PR202_gb25013</name>
</gene>
<accession>A0AAV5FN81</accession>
<sequence length="115" mass="11977">MEMQCSDDEDYAEGTAVAVAVVAAFRGGGAEHRRVETGADLGLGLGSGPWQAVLLIRQGIPDSQTTKSESPSAPGPVAGVTKRARPWRQSTTSQQPGNSRAAGRKAGLMGTKREQ</sequence>
<keyword evidence="3" id="KW-1185">Reference proteome</keyword>
<feature type="compositionally biased region" description="Polar residues" evidence="1">
    <location>
        <begin position="61"/>
        <end position="71"/>
    </location>
</feature>
<protein>
    <submittedName>
        <fullName evidence="2">Uncharacterized protein</fullName>
    </submittedName>
</protein>
<feature type="region of interest" description="Disordered" evidence="1">
    <location>
        <begin position="58"/>
        <end position="115"/>
    </location>
</feature>
<comment type="caution">
    <text evidence="2">The sequence shown here is derived from an EMBL/GenBank/DDBJ whole genome shotgun (WGS) entry which is preliminary data.</text>
</comment>
<name>A0AAV5FN81_ELECO</name>